<dbReference type="PANTHER" id="PTHR46585:SF1">
    <property type="entry name" value="CHROMO DOMAIN-CONTAINING PROTEIN"/>
    <property type="match status" value="1"/>
</dbReference>
<dbReference type="eggNOG" id="KOG0017">
    <property type="taxonomic scope" value="Eukaryota"/>
</dbReference>
<dbReference type="InterPro" id="IPR016197">
    <property type="entry name" value="Chromo-like_dom_sf"/>
</dbReference>
<reference evidence="4" key="1">
    <citation type="submission" date="2011-07" db="EMBL/GenBank/DDBJ databases">
        <authorList>
            <consortium name="Caenorhabditis brenneri Sequencing and Analysis Consortium"/>
            <person name="Wilson R.K."/>
        </authorList>
    </citation>
    <scope>NUCLEOTIDE SEQUENCE [LARGE SCALE GENOMIC DNA]</scope>
    <source>
        <strain evidence="4">PB2801</strain>
    </source>
</reference>
<dbReference type="InterPro" id="IPR000953">
    <property type="entry name" value="Chromo/chromo_shadow_dom"/>
</dbReference>
<dbReference type="SUPFAM" id="SSF53098">
    <property type="entry name" value="Ribonuclease H-like"/>
    <property type="match status" value="1"/>
</dbReference>
<protein>
    <recommendedName>
        <fullName evidence="5">Integrase catalytic domain-containing protein</fullName>
    </recommendedName>
</protein>
<dbReference type="GO" id="GO:0015074">
    <property type="term" value="P:DNA integration"/>
    <property type="evidence" value="ECO:0007669"/>
    <property type="project" value="InterPro"/>
</dbReference>
<evidence type="ECO:0000313" key="4">
    <source>
        <dbReference type="Proteomes" id="UP000008068"/>
    </source>
</evidence>
<dbReference type="HOGENOM" id="CLU_023432_0_1_1"/>
<name>G0P376_CAEBE</name>
<evidence type="ECO:0000259" key="2">
    <source>
        <dbReference type="PROSITE" id="PS50994"/>
    </source>
</evidence>
<dbReference type="InParanoid" id="G0P376"/>
<evidence type="ECO:0000259" key="1">
    <source>
        <dbReference type="PROSITE" id="PS50013"/>
    </source>
</evidence>
<dbReference type="GO" id="GO:0003676">
    <property type="term" value="F:nucleic acid binding"/>
    <property type="evidence" value="ECO:0007669"/>
    <property type="project" value="InterPro"/>
</dbReference>
<dbReference type="PROSITE" id="PS50994">
    <property type="entry name" value="INTEGRASE"/>
    <property type="match status" value="1"/>
</dbReference>
<organism evidence="4">
    <name type="scientific">Caenorhabditis brenneri</name>
    <name type="common">Nematode worm</name>
    <dbReference type="NCBI Taxonomy" id="135651"/>
    <lineage>
        <taxon>Eukaryota</taxon>
        <taxon>Metazoa</taxon>
        <taxon>Ecdysozoa</taxon>
        <taxon>Nematoda</taxon>
        <taxon>Chromadorea</taxon>
        <taxon>Rhabditida</taxon>
        <taxon>Rhabditina</taxon>
        <taxon>Rhabditomorpha</taxon>
        <taxon>Rhabditoidea</taxon>
        <taxon>Rhabditidae</taxon>
        <taxon>Peloderinae</taxon>
        <taxon>Caenorhabditis</taxon>
    </lineage>
</organism>
<dbReference type="AlphaFoldDB" id="G0P376"/>
<dbReference type="CDD" id="cd00024">
    <property type="entry name" value="CD_CSD"/>
    <property type="match status" value="1"/>
</dbReference>
<dbReference type="PANTHER" id="PTHR46585">
    <property type="entry name" value="INTEGRASE CORE DOMAIN CONTAINING PROTEIN"/>
    <property type="match status" value="1"/>
</dbReference>
<dbReference type="Proteomes" id="UP000008068">
    <property type="component" value="Unassembled WGS sequence"/>
</dbReference>
<dbReference type="STRING" id="135651.G0P376"/>
<feature type="domain" description="Integrase catalytic" evidence="2">
    <location>
        <begin position="96"/>
        <end position="273"/>
    </location>
</feature>
<dbReference type="SUPFAM" id="SSF54160">
    <property type="entry name" value="Chromo domain-like"/>
    <property type="match status" value="1"/>
</dbReference>
<evidence type="ECO:0008006" key="5">
    <source>
        <dbReference type="Google" id="ProtNLM"/>
    </source>
</evidence>
<dbReference type="Gene3D" id="2.40.50.40">
    <property type="match status" value="1"/>
</dbReference>
<evidence type="ECO:0000313" key="3">
    <source>
        <dbReference type="EMBL" id="EGT43871.1"/>
    </source>
</evidence>
<dbReference type="EMBL" id="GL380038">
    <property type="protein sequence ID" value="EGT43871.1"/>
    <property type="molecule type" value="Genomic_DNA"/>
</dbReference>
<accession>G0P376</accession>
<gene>
    <name evidence="3" type="ORF">CAEBREN_30253</name>
</gene>
<dbReference type="InterPro" id="IPR012337">
    <property type="entry name" value="RNaseH-like_sf"/>
</dbReference>
<dbReference type="PROSITE" id="PS50013">
    <property type="entry name" value="CHROMO_2"/>
    <property type="match status" value="1"/>
</dbReference>
<sequence length="410" mass="47512">MLHGQVRDSSTRLVGARNPVVKEEEQKVEEVHVEKLLDHLYGDLKDGMRGVSVLLAQARKIDPNITRKQVVKYLFANNTYTRHFRRPKKIEHNPWIASGPDSHHMADLAMLPSIKKFNKGYCYILVVVDVFSRYVFARALKNKKCATVSAAYEDILHTSWRIPSRLYTDKGLFCFPLTVRVYTMFLGTEFMGKTFRDLVRDLGIVHANPKNTNVKACYAENAIMRIKIRLEKWFTLSGGYSWVPELQTVIDGLNATYIDSIGTSPEKVTWKNAQRIWNRLYGTLKSRVASYKVGDTVRVLIENTPLSKGTRAKWTEEVFKVIKVVEYDIPVYILSDLRGSELDGIWYEEEMIPYTNVNNSMEIDKVIRKRKRNGIFEYFVSFKGHRSSFNRWLSETDLHHFNGESLLVLR</sequence>
<dbReference type="InterPro" id="IPR036397">
    <property type="entry name" value="RNaseH_sf"/>
</dbReference>
<dbReference type="InterPro" id="IPR001584">
    <property type="entry name" value="Integrase_cat-core"/>
</dbReference>
<dbReference type="Gene3D" id="3.30.420.10">
    <property type="entry name" value="Ribonuclease H-like superfamily/Ribonuclease H"/>
    <property type="match status" value="1"/>
</dbReference>
<dbReference type="OrthoDB" id="5832112at2759"/>
<keyword evidence="4" id="KW-1185">Reference proteome</keyword>
<feature type="domain" description="Chromo" evidence="1">
    <location>
        <begin position="361"/>
        <end position="410"/>
    </location>
</feature>
<proteinExistence type="predicted"/>